<gene>
    <name evidence="2" type="ORF">QE404_001947</name>
</gene>
<organism evidence="2 3">
    <name type="scientific">Chryseobacterium camelliae</name>
    <dbReference type="NCBI Taxonomy" id="1265445"/>
    <lineage>
        <taxon>Bacteria</taxon>
        <taxon>Pseudomonadati</taxon>
        <taxon>Bacteroidota</taxon>
        <taxon>Flavobacteriia</taxon>
        <taxon>Flavobacteriales</taxon>
        <taxon>Weeksellaceae</taxon>
        <taxon>Chryseobacterium group</taxon>
        <taxon>Chryseobacterium</taxon>
    </lineage>
</organism>
<reference evidence="2 3" key="1">
    <citation type="submission" date="2023-07" db="EMBL/GenBank/DDBJ databases">
        <title>Functional and genomic diversity of the sorghum phyllosphere microbiome.</title>
        <authorList>
            <person name="Shade A."/>
        </authorList>
    </citation>
    <scope>NUCLEOTIDE SEQUENCE [LARGE SCALE GENOMIC DNA]</scope>
    <source>
        <strain evidence="2 3">SORGH_AS_1064</strain>
    </source>
</reference>
<keyword evidence="1" id="KW-0812">Transmembrane</keyword>
<sequence length="148" mass="16534">MEQQFRYFIKEGNTYQLKRQYGFSGIIIVGLAVVAIIGFTAHLPALGWIAGIFSLLCLVSVMNEKVVIDMNSRQMLVKKGLVKPAAAIPLDSDLSFEISRLIYIFIPVNTALNLWYRSEGKENAVMISQGFSKKSMQELLNEIEAITG</sequence>
<name>A0ABU0TKI5_9FLAO</name>
<dbReference type="Proteomes" id="UP001225072">
    <property type="component" value="Unassembled WGS sequence"/>
</dbReference>
<feature type="transmembrane region" description="Helical" evidence="1">
    <location>
        <begin position="45"/>
        <end position="63"/>
    </location>
</feature>
<keyword evidence="1" id="KW-0472">Membrane</keyword>
<protein>
    <recommendedName>
        <fullName evidence="4">YcxB-like protein domain-containing protein</fullName>
    </recommendedName>
</protein>
<evidence type="ECO:0000313" key="2">
    <source>
        <dbReference type="EMBL" id="MDQ1096800.1"/>
    </source>
</evidence>
<evidence type="ECO:0008006" key="4">
    <source>
        <dbReference type="Google" id="ProtNLM"/>
    </source>
</evidence>
<evidence type="ECO:0000313" key="3">
    <source>
        <dbReference type="Proteomes" id="UP001225072"/>
    </source>
</evidence>
<keyword evidence="3" id="KW-1185">Reference proteome</keyword>
<feature type="transmembrane region" description="Helical" evidence="1">
    <location>
        <begin position="21"/>
        <end position="39"/>
    </location>
</feature>
<comment type="caution">
    <text evidence="2">The sequence shown here is derived from an EMBL/GenBank/DDBJ whole genome shotgun (WGS) entry which is preliminary data.</text>
</comment>
<keyword evidence="1" id="KW-1133">Transmembrane helix</keyword>
<dbReference type="EMBL" id="JAUTAL010000001">
    <property type="protein sequence ID" value="MDQ1096800.1"/>
    <property type="molecule type" value="Genomic_DNA"/>
</dbReference>
<evidence type="ECO:0000256" key="1">
    <source>
        <dbReference type="SAM" id="Phobius"/>
    </source>
</evidence>
<proteinExistence type="predicted"/>
<accession>A0ABU0TKI5</accession>
<dbReference type="RefSeq" id="WP_307449798.1">
    <property type="nucleotide sequence ID" value="NZ_JAUTAL010000001.1"/>
</dbReference>